<dbReference type="PROSITE" id="PS50113">
    <property type="entry name" value="PAC"/>
    <property type="match status" value="2"/>
</dbReference>
<dbReference type="Gene3D" id="3.30.565.10">
    <property type="entry name" value="Histidine kinase-like ATPase, C-terminal domain"/>
    <property type="match status" value="1"/>
</dbReference>
<evidence type="ECO:0000256" key="4">
    <source>
        <dbReference type="ARBA" id="ARBA00022679"/>
    </source>
</evidence>
<dbReference type="PROSITE" id="PS50112">
    <property type="entry name" value="PAS"/>
    <property type="match status" value="1"/>
</dbReference>
<keyword evidence="3" id="KW-0597">Phosphoprotein</keyword>
<comment type="catalytic activity">
    <reaction evidence="1">
        <text>ATP + protein L-histidine = ADP + protein N-phospho-L-histidine.</text>
        <dbReference type="EC" id="2.7.13.3"/>
    </reaction>
</comment>
<evidence type="ECO:0000313" key="11">
    <source>
        <dbReference type="EMBL" id="MDZ8118721.1"/>
    </source>
</evidence>
<dbReference type="CDD" id="cd00130">
    <property type="entry name" value="PAS"/>
    <property type="match status" value="1"/>
</dbReference>
<dbReference type="Gene3D" id="2.10.70.100">
    <property type="match status" value="1"/>
</dbReference>
<dbReference type="PRINTS" id="PR00344">
    <property type="entry name" value="BCTRLSENSOR"/>
</dbReference>
<evidence type="ECO:0000256" key="5">
    <source>
        <dbReference type="ARBA" id="ARBA00022777"/>
    </source>
</evidence>
<dbReference type="Pfam" id="PF13426">
    <property type="entry name" value="PAS_9"/>
    <property type="match status" value="1"/>
</dbReference>
<dbReference type="SMART" id="SM00387">
    <property type="entry name" value="HATPase_c"/>
    <property type="match status" value="1"/>
</dbReference>
<evidence type="ECO:0000259" key="9">
    <source>
        <dbReference type="PROSITE" id="PS50112"/>
    </source>
</evidence>
<feature type="transmembrane region" description="Helical" evidence="7">
    <location>
        <begin position="335"/>
        <end position="358"/>
    </location>
</feature>
<dbReference type="InterPro" id="IPR000014">
    <property type="entry name" value="PAS"/>
</dbReference>
<dbReference type="SUPFAM" id="SSF55785">
    <property type="entry name" value="PYP-like sensor domain (PAS domain)"/>
    <property type="match status" value="2"/>
</dbReference>
<dbReference type="CDD" id="cd00082">
    <property type="entry name" value="HisKA"/>
    <property type="match status" value="1"/>
</dbReference>
<evidence type="ECO:0000256" key="2">
    <source>
        <dbReference type="ARBA" id="ARBA00012438"/>
    </source>
</evidence>
<protein>
    <recommendedName>
        <fullName evidence="2">histidine kinase</fullName>
        <ecNumber evidence="2">2.7.13.3</ecNumber>
    </recommendedName>
</protein>
<dbReference type="InterPro" id="IPR036097">
    <property type="entry name" value="HisK_dim/P_sf"/>
</dbReference>
<keyword evidence="4" id="KW-0808">Transferase</keyword>
<dbReference type="InterPro" id="IPR001610">
    <property type="entry name" value="PAC"/>
</dbReference>
<gene>
    <name evidence="11" type="ORF">P9H32_08770</name>
</gene>
<accession>A0ABU5MXM5</accession>
<dbReference type="EC" id="2.7.13.3" evidence="2"/>
<dbReference type="InterPro" id="IPR013655">
    <property type="entry name" value="PAS_fold_3"/>
</dbReference>
<dbReference type="SMART" id="SM00388">
    <property type="entry name" value="HisKA"/>
    <property type="match status" value="1"/>
</dbReference>
<feature type="domain" description="PAC" evidence="10">
    <location>
        <begin position="578"/>
        <end position="630"/>
    </location>
</feature>
<dbReference type="InterPro" id="IPR004358">
    <property type="entry name" value="Sig_transdc_His_kin-like_C"/>
</dbReference>
<evidence type="ECO:0000256" key="3">
    <source>
        <dbReference type="ARBA" id="ARBA00022553"/>
    </source>
</evidence>
<dbReference type="PANTHER" id="PTHR43304:SF1">
    <property type="entry name" value="PAC DOMAIN-CONTAINING PROTEIN"/>
    <property type="match status" value="1"/>
</dbReference>
<dbReference type="Pfam" id="PF00512">
    <property type="entry name" value="HisKA"/>
    <property type="match status" value="1"/>
</dbReference>
<keyword evidence="7" id="KW-0812">Transmembrane</keyword>
<dbReference type="Gene3D" id="3.40.50.2300">
    <property type="match status" value="1"/>
</dbReference>
<feature type="coiled-coil region" evidence="6">
    <location>
        <begin position="621"/>
        <end position="687"/>
    </location>
</feature>
<keyword evidence="5" id="KW-0418">Kinase</keyword>
<dbReference type="SUPFAM" id="SSF47384">
    <property type="entry name" value="Homodimeric domain of signal transducing histidine kinase"/>
    <property type="match status" value="1"/>
</dbReference>
<dbReference type="InterPro" id="IPR036890">
    <property type="entry name" value="HATPase_C_sf"/>
</dbReference>
<dbReference type="Proteomes" id="UP001290861">
    <property type="component" value="Unassembled WGS sequence"/>
</dbReference>
<evidence type="ECO:0000256" key="7">
    <source>
        <dbReference type="SAM" id="Phobius"/>
    </source>
</evidence>
<dbReference type="Gene3D" id="1.10.287.130">
    <property type="match status" value="1"/>
</dbReference>
<dbReference type="InterPro" id="IPR052162">
    <property type="entry name" value="Sensor_kinase/Photoreceptor"/>
</dbReference>
<evidence type="ECO:0000256" key="6">
    <source>
        <dbReference type="SAM" id="Coils"/>
    </source>
</evidence>
<dbReference type="InterPro" id="IPR035965">
    <property type="entry name" value="PAS-like_dom_sf"/>
</dbReference>
<dbReference type="PROSITE" id="PS50109">
    <property type="entry name" value="HIS_KIN"/>
    <property type="match status" value="1"/>
</dbReference>
<dbReference type="NCBIfam" id="TIGR00229">
    <property type="entry name" value="sensory_box"/>
    <property type="match status" value="1"/>
</dbReference>
<dbReference type="InterPro" id="IPR003594">
    <property type="entry name" value="HATPase_dom"/>
</dbReference>
<dbReference type="Gene3D" id="3.30.450.20">
    <property type="entry name" value="PAS domain"/>
    <property type="match status" value="2"/>
</dbReference>
<evidence type="ECO:0000259" key="10">
    <source>
        <dbReference type="PROSITE" id="PS50113"/>
    </source>
</evidence>
<name>A0ABU5MXM5_9BACT</name>
<reference evidence="11 12" key="1">
    <citation type="journal article" date="2024" name="Appl. Environ. Microbiol.">
        <title>Pontiella agarivorans sp. nov., a novel marine anaerobic bacterium capable of degrading macroalgal polysaccharides and fixing nitrogen.</title>
        <authorList>
            <person name="Liu N."/>
            <person name="Kivenson V."/>
            <person name="Peng X."/>
            <person name="Cui Z."/>
            <person name="Lankiewicz T.S."/>
            <person name="Gosselin K.M."/>
            <person name="English C.J."/>
            <person name="Blair E.M."/>
            <person name="O'Malley M.A."/>
            <person name="Valentine D.L."/>
        </authorList>
    </citation>
    <scope>NUCLEOTIDE SEQUENCE [LARGE SCALE GENOMIC DNA]</scope>
    <source>
        <strain evidence="11 12">NLcol2</strain>
    </source>
</reference>
<keyword evidence="12" id="KW-1185">Reference proteome</keyword>
<evidence type="ECO:0000256" key="1">
    <source>
        <dbReference type="ARBA" id="ARBA00000085"/>
    </source>
</evidence>
<dbReference type="PANTHER" id="PTHR43304">
    <property type="entry name" value="PHYTOCHROME-LIKE PROTEIN CPH1"/>
    <property type="match status" value="1"/>
</dbReference>
<feature type="domain" description="PAS" evidence="9">
    <location>
        <begin position="504"/>
        <end position="575"/>
    </location>
</feature>
<dbReference type="Pfam" id="PF02518">
    <property type="entry name" value="HATPase_c"/>
    <property type="match status" value="1"/>
</dbReference>
<dbReference type="InterPro" id="IPR005467">
    <property type="entry name" value="His_kinase_dom"/>
</dbReference>
<dbReference type="RefSeq" id="WP_322608519.1">
    <property type="nucleotide sequence ID" value="NZ_JARVCO010000010.1"/>
</dbReference>
<dbReference type="Pfam" id="PF08447">
    <property type="entry name" value="PAS_3"/>
    <property type="match status" value="1"/>
</dbReference>
<comment type="caution">
    <text evidence="11">The sequence shown here is derived from an EMBL/GenBank/DDBJ whole genome shotgun (WGS) entry which is preliminary data.</text>
</comment>
<evidence type="ECO:0000259" key="8">
    <source>
        <dbReference type="PROSITE" id="PS50109"/>
    </source>
</evidence>
<feature type="domain" description="Histidine kinase" evidence="8">
    <location>
        <begin position="694"/>
        <end position="913"/>
    </location>
</feature>
<dbReference type="SUPFAM" id="SSF55874">
    <property type="entry name" value="ATPase domain of HSP90 chaperone/DNA topoisomerase II/histidine kinase"/>
    <property type="match status" value="1"/>
</dbReference>
<keyword evidence="6" id="KW-0175">Coiled coil</keyword>
<organism evidence="11 12">
    <name type="scientific">Pontiella agarivorans</name>
    <dbReference type="NCBI Taxonomy" id="3038953"/>
    <lineage>
        <taxon>Bacteria</taxon>
        <taxon>Pseudomonadati</taxon>
        <taxon>Kiritimatiellota</taxon>
        <taxon>Kiritimatiellia</taxon>
        <taxon>Kiritimatiellales</taxon>
        <taxon>Pontiellaceae</taxon>
        <taxon>Pontiella</taxon>
    </lineage>
</organism>
<evidence type="ECO:0000313" key="12">
    <source>
        <dbReference type="Proteomes" id="UP001290861"/>
    </source>
</evidence>
<dbReference type="InterPro" id="IPR000700">
    <property type="entry name" value="PAS-assoc_C"/>
</dbReference>
<keyword evidence="7" id="KW-0472">Membrane</keyword>
<keyword evidence="7" id="KW-1133">Transmembrane helix</keyword>
<feature type="domain" description="PAC" evidence="10">
    <location>
        <begin position="447"/>
        <end position="500"/>
    </location>
</feature>
<dbReference type="SMART" id="SM00086">
    <property type="entry name" value="PAC"/>
    <property type="match status" value="2"/>
</dbReference>
<dbReference type="SMART" id="SM00091">
    <property type="entry name" value="PAS"/>
    <property type="match status" value="1"/>
</dbReference>
<dbReference type="EMBL" id="JARVCO010000010">
    <property type="protein sequence ID" value="MDZ8118721.1"/>
    <property type="molecule type" value="Genomic_DNA"/>
</dbReference>
<proteinExistence type="predicted"/>
<sequence length="916" mass="104685">MIQLLALNLPAQNQNAAAKPEPDAYRVLFLSNRVELPPWNLTMFAECRSEFERLSGHPVSMMIRDMDHQVSGMGPQGGSENQWSLNSGDEEINFMVYRNPLSSPPLHLVGEKNIPLVVPTCDTAWLPDAEEIPPNVYLRTVTLSPDRTARLVARLCPDIRKLVVISGDHETDRFFMQRARAELGERYDGLEVEYWEGLTPNELNKRAVALSRDYAILFLKMTLDPSGAIHISSDVVRDLVECSPVPVFGISDTFVEQGILGGYVVSSRMEGRRAGQMLSRLANGESLQPLKHVENYGEYQFNWHQLKRWGIPERHLPAGARILYRPDSLFERHAWLLYMVWSGLIALSLILCATLLFLHSRRKTLRELQKNEEWLRLSTETAGVVVWEYDPVRDRMDHLQDHEVLYGRGGQHVLTKADFINALHPDDREFANGIIDQSSVPGGRGNFRFDCRMLWPDQSVHWLLITGETTERNAAGRAMRMRGCMMDITEQKLTERALRKSEEQARQLSELVMASNQPLAIGYPGGRLGRCNPAFCMLTGYTEEELQGVDWSTLLTPEEWQAQEREQLDQLEKTGKPIRYEKEYIHKSGTRIPIELFAHVTFNPDGTLKFYYAFITDITERKEQEEKLRKANEILEIRVEERTAELKVRTDEAEELNRGMLNVLEDLQQKNCALELAEEAMLSTNRELEAFSYSVSHDLRAPLRHIAGFVELLVNKEKEHLDSRSLHYLATIEQSVRRMGMLIDDLLALSRMSRSDMHLQDVDMNEVVQDALKELKPLTKERCIVWNLLSLPSVTADPRLLLQVWINLIGNAVKFTARKEEAVIEIGITDKGEAEGQRQTVFYIRDNGAGFEPEYAHKLFGVFQRLHREDEFEGTGIGLATVRRVIHRHSGKVWAEGALDQGAVFYFTLGNVNGDR</sequence>
<dbReference type="InterPro" id="IPR003661">
    <property type="entry name" value="HisK_dim/P_dom"/>
</dbReference>